<gene>
    <name evidence="1" type="ORF">M0R88_00545</name>
</gene>
<sequence>MTVENTADERFVTNHYRWTLQKWDGGRWRRIAPLAVPGPLHRIPPGESHEYRLSPTDGVARGQDAYFAESDITIGGLGPGVYGLSMRGYFESVPDTERVAAAVFGFAGSGNPIRPTNGVTSVTRDGSSLIVRSETVQSERETLTASFVEGAADVPLLPEHVRQLAGLLNTLSYAPTEGVDTVRYVGRTDDVQLVETYLSAVTPSDATRYGFRDYTFELSVGE</sequence>
<protein>
    <submittedName>
        <fullName evidence="1">Uncharacterized protein</fullName>
    </submittedName>
</protein>
<accession>A0A8U0IHP4</accession>
<dbReference type="GeneID" id="72188298"/>
<dbReference type="AlphaFoldDB" id="A0A8U0IHP4"/>
<keyword evidence="2" id="KW-1185">Reference proteome</keyword>
<dbReference type="KEGG" id="haxz:M0R88_00545"/>
<dbReference type="RefSeq" id="WP_248655017.1">
    <property type="nucleotide sequence ID" value="NZ_CP096658.1"/>
</dbReference>
<evidence type="ECO:0000313" key="1">
    <source>
        <dbReference type="EMBL" id="UPW00607.1"/>
    </source>
</evidence>
<evidence type="ECO:0000313" key="2">
    <source>
        <dbReference type="Proteomes" id="UP000830434"/>
    </source>
</evidence>
<reference evidence="1" key="1">
    <citation type="submission" date="2022-04" db="EMBL/GenBank/DDBJ databases">
        <title>Diverse halophilic archaea isolated from saline environments.</title>
        <authorList>
            <person name="Cui H.-L."/>
        </authorList>
    </citation>
    <scope>NUCLEOTIDE SEQUENCE</scope>
    <source>
        <strain evidence="1">XZYJT40</strain>
    </source>
</reference>
<dbReference type="EMBL" id="CP096658">
    <property type="protein sequence ID" value="UPW00607.1"/>
    <property type="molecule type" value="Genomic_DNA"/>
</dbReference>
<dbReference type="Proteomes" id="UP000830434">
    <property type="component" value="Chromosome"/>
</dbReference>
<organism evidence="1 2">
    <name type="scientific">Halorussus gelatinilyticus</name>
    <dbReference type="NCBI Taxonomy" id="2937524"/>
    <lineage>
        <taxon>Archaea</taxon>
        <taxon>Methanobacteriati</taxon>
        <taxon>Methanobacteriota</taxon>
        <taxon>Stenosarchaea group</taxon>
        <taxon>Halobacteria</taxon>
        <taxon>Halobacteriales</taxon>
        <taxon>Haladaptataceae</taxon>
        <taxon>Halorussus</taxon>
    </lineage>
</organism>
<name>A0A8U0IHP4_9EURY</name>
<proteinExistence type="predicted"/>